<dbReference type="RefSeq" id="WP_096257897.1">
    <property type="nucleotide sequence ID" value="NZ_BDME01000001.1"/>
</dbReference>
<reference evidence="2 3" key="1">
    <citation type="journal article" date="2017" name="Syst. Appl. Microbiol.">
        <title>Lebetimonas natsushimae sp. nov., a novel strictly anaerobic, moderately thermophilic chemoautotroph isolated from a deep-sea hydrothermal vent polychaete nest in the Mid-Okinawa Trough.</title>
        <authorList>
            <person name="Nagata R."/>
            <person name="Takaki Y."/>
            <person name="Tame A."/>
            <person name="Nunoura T."/>
            <person name="Muto H."/>
            <person name="Mino S."/>
            <person name="Sawayama S."/>
            <person name="Takai K."/>
            <person name="Nakagawa S."/>
        </authorList>
    </citation>
    <scope>NUCLEOTIDE SEQUENCE [LARGE SCALE GENOMIC DNA]</scope>
    <source>
        <strain evidence="2 3">HS1857</strain>
    </source>
</reference>
<dbReference type="Proteomes" id="UP000217944">
    <property type="component" value="Unassembled WGS sequence"/>
</dbReference>
<sequence>MKKLFLSLGIVISLFASDKLLSQNELNNVLKSSILYPRLSQDIKKGIIKVRGVKKNGFYIINIQTKRGAGNIYITADKKYTIIGRIINNKNGNTLQGNFPVNKKIVTEGVSFTFGKGKKDLYVVTDPECPFCRMMEKKTKDNLSKNYRVHVILFPLPFHKDAKNMSCYILAGKTDKEKAKRFKETLLGGNEWKNYKPSKIELQKCMQALEKSKKAANELQARGTPSVYDKNFNSVEWPSLIKDKK</sequence>
<evidence type="ECO:0000313" key="3">
    <source>
        <dbReference type="Proteomes" id="UP000217944"/>
    </source>
</evidence>
<feature type="domain" description="Thioredoxin-like fold" evidence="1">
    <location>
        <begin position="115"/>
        <end position="227"/>
    </location>
</feature>
<dbReference type="EMBL" id="BDME01000001">
    <property type="protein sequence ID" value="GAX86723.1"/>
    <property type="molecule type" value="Genomic_DNA"/>
</dbReference>
<dbReference type="GO" id="GO:0003756">
    <property type="term" value="F:protein disulfide isomerase activity"/>
    <property type="evidence" value="ECO:0007669"/>
    <property type="project" value="UniProtKB-EC"/>
</dbReference>
<dbReference type="InterPro" id="IPR036249">
    <property type="entry name" value="Thioredoxin-like_sf"/>
</dbReference>
<evidence type="ECO:0000259" key="1">
    <source>
        <dbReference type="Pfam" id="PF13098"/>
    </source>
</evidence>
<dbReference type="EC" id="5.3.4.1" evidence="2"/>
<organism evidence="2 3">
    <name type="scientific">Lebetimonas natsushimae</name>
    <dbReference type="NCBI Taxonomy" id="1936991"/>
    <lineage>
        <taxon>Bacteria</taxon>
        <taxon>Pseudomonadati</taxon>
        <taxon>Campylobacterota</taxon>
        <taxon>Epsilonproteobacteria</taxon>
        <taxon>Nautiliales</taxon>
        <taxon>Nautiliaceae</taxon>
        <taxon>Lebetimonas</taxon>
    </lineage>
</organism>
<keyword evidence="3" id="KW-1185">Reference proteome</keyword>
<dbReference type="AlphaFoldDB" id="A0A292YB30"/>
<dbReference type="InterPro" id="IPR012336">
    <property type="entry name" value="Thioredoxin-like_fold"/>
</dbReference>
<evidence type="ECO:0000313" key="2">
    <source>
        <dbReference type="EMBL" id="GAX86723.1"/>
    </source>
</evidence>
<proteinExistence type="predicted"/>
<name>A0A292YB30_9BACT</name>
<dbReference type="Gene3D" id="3.40.30.10">
    <property type="entry name" value="Glutaredoxin"/>
    <property type="match status" value="1"/>
</dbReference>
<dbReference type="OrthoDB" id="9800545at2"/>
<dbReference type="SUPFAM" id="SSF52833">
    <property type="entry name" value="Thioredoxin-like"/>
    <property type="match status" value="1"/>
</dbReference>
<accession>A0A292YB30</accession>
<gene>
    <name evidence="2" type="ORF">LNAT_P0018</name>
</gene>
<dbReference type="PANTHER" id="PTHR35272">
    <property type="entry name" value="THIOL:DISULFIDE INTERCHANGE PROTEIN DSBC-RELATED"/>
    <property type="match status" value="1"/>
</dbReference>
<keyword evidence="2" id="KW-0413">Isomerase</keyword>
<protein>
    <submittedName>
        <fullName evidence="2">Thiol:disulfide interchange protein DsbC</fullName>
        <ecNumber evidence="2">5.3.4.1</ecNumber>
    </submittedName>
</protein>
<comment type="caution">
    <text evidence="2">The sequence shown here is derived from an EMBL/GenBank/DDBJ whole genome shotgun (WGS) entry which is preliminary data.</text>
</comment>
<dbReference type="Pfam" id="PF13098">
    <property type="entry name" value="Thioredoxin_2"/>
    <property type="match status" value="1"/>
</dbReference>
<dbReference type="InterPro" id="IPR051470">
    <property type="entry name" value="Thiol:disulfide_interchange"/>
</dbReference>
<dbReference type="PANTHER" id="PTHR35272:SF3">
    <property type="entry name" value="THIOL:DISULFIDE INTERCHANGE PROTEIN DSBC"/>
    <property type="match status" value="1"/>
</dbReference>